<feature type="transmembrane region" description="Helical" evidence="9">
    <location>
        <begin position="69"/>
        <end position="89"/>
    </location>
</feature>
<protein>
    <recommendedName>
        <fullName evidence="9">TRAP transporter small permease protein</fullName>
    </recommendedName>
</protein>
<gene>
    <name evidence="11" type="ORF">HLB44_09500</name>
</gene>
<evidence type="ECO:0000256" key="4">
    <source>
        <dbReference type="ARBA" id="ARBA00022519"/>
    </source>
</evidence>
<reference evidence="11 12" key="1">
    <citation type="submission" date="2020-05" db="EMBL/GenBank/DDBJ databases">
        <title>Aquincola sp. isolate from soil.</title>
        <authorList>
            <person name="Han J."/>
            <person name="Kim D.-U."/>
        </authorList>
    </citation>
    <scope>NUCLEOTIDE SEQUENCE [LARGE SCALE GENOMIC DNA]</scope>
    <source>
        <strain evidence="11 12">S2</strain>
    </source>
</reference>
<keyword evidence="4 9" id="KW-0997">Cell inner membrane</keyword>
<evidence type="ECO:0000313" key="11">
    <source>
        <dbReference type="EMBL" id="NRF67217.1"/>
    </source>
</evidence>
<comment type="caution">
    <text evidence="9">Lacks conserved residue(s) required for the propagation of feature annotation.</text>
</comment>
<evidence type="ECO:0000313" key="12">
    <source>
        <dbReference type="Proteomes" id="UP000737171"/>
    </source>
</evidence>
<keyword evidence="12" id="KW-1185">Reference proteome</keyword>
<evidence type="ECO:0000256" key="2">
    <source>
        <dbReference type="ARBA" id="ARBA00022448"/>
    </source>
</evidence>
<comment type="subunit">
    <text evidence="9">The complex comprises the extracytoplasmic solute receptor protein and the two transmembrane proteins.</text>
</comment>
<comment type="similarity">
    <text evidence="8 9">Belongs to the TRAP transporter small permease family.</text>
</comment>
<evidence type="ECO:0000256" key="3">
    <source>
        <dbReference type="ARBA" id="ARBA00022475"/>
    </source>
</evidence>
<evidence type="ECO:0000256" key="8">
    <source>
        <dbReference type="ARBA" id="ARBA00038436"/>
    </source>
</evidence>
<sequence>MTAIIFFQVLVRFVFGKFNLPISAPWTEELSRYLMIWAIFIGAALVARRADALAVEALVQAVPAAVGRAIKYCAHALSLAFYGWVFWLGLAWAEFGNSEVAPVLGVPMIWVYSSMSVGAALTIINSITLLIETIIDEKDILEVIDYEMEEALAEVEHVKANERQHVPATLKLSLAGHKEGWTQ</sequence>
<keyword evidence="5 9" id="KW-0812">Transmembrane</keyword>
<evidence type="ECO:0000256" key="6">
    <source>
        <dbReference type="ARBA" id="ARBA00022989"/>
    </source>
</evidence>
<evidence type="ECO:0000256" key="1">
    <source>
        <dbReference type="ARBA" id="ARBA00004429"/>
    </source>
</evidence>
<dbReference type="PANTHER" id="PTHR35011:SF2">
    <property type="entry name" value="2,3-DIKETO-L-GULONATE TRAP TRANSPORTER SMALL PERMEASE PROTEIN YIAM"/>
    <property type="match status" value="1"/>
</dbReference>
<accession>A0ABX2EF02</accession>
<keyword evidence="2 9" id="KW-0813">Transport</keyword>
<proteinExistence type="inferred from homology"/>
<comment type="function">
    <text evidence="9">Part of the tripartite ATP-independent periplasmic (TRAP) transport system.</text>
</comment>
<organism evidence="11 12">
    <name type="scientific">Pseudaquabacterium terrae</name>
    <dbReference type="NCBI Taxonomy" id="2732868"/>
    <lineage>
        <taxon>Bacteria</taxon>
        <taxon>Pseudomonadati</taxon>
        <taxon>Pseudomonadota</taxon>
        <taxon>Betaproteobacteria</taxon>
        <taxon>Burkholderiales</taxon>
        <taxon>Sphaerotilaceae</taxon>
        <taxon>Pseudaquabacterium</taxon>
    </lineage>
</organism>
<feature type="domain" description="Tripartite ATP-independent periplasmic transporters DctQ component" evidence="10">
    <location>
        <begin position="1"/>
        <end position="133"/>
    </location>
</feature>
<comment type="caution">
    <text evidence="11">The sequence shown here is derived from an EMBL/GenBank/DDBJ whole genome shotgun (WGS) entry which is preliminary data.</text>
</comment>
<comment type="subcellular location">
    <subcellularLocation>
        <location evidence="1 9">Cell inner membrane</location>
        <topology evidence="1 9">Multi-pass membrane protein</topology>
    </subcellularLocation>
</comment>
<dbReference type="InterPro" id="IPR055348">
    <property type="entry name" value="DctQ"/>
</dbReference>
<dbReference type="Pfam" id="PF04290">
    <property type="entry name" value="DctQ"/>
    <property type="match status" value="1"/>
</dbReference>
<dbReference type="PANTHER" id="PTHR35011">
    <property type="entry name" value="2,3-DIKETO-L-GULONATE TRAP TRANSPORTER SMALL PERMEASE PROTEIN YIAM"/>
    <property type="match status" value="1"/>
</dbReference>
<feature type="transmembrane region" description="Helical" evidence="9">
    <location>
        <begin position="109"/>
        <end position="131"/>
    </location>
</feature>
<dbReference type="InterPro" id="IPR007387">
    <property type="entry name" value="TRAP_DctQ"/>
</dbReference>
<keyword evidence="6 9" id="KW-1133">Transmembrane helix</keyword>
<keyword evidence="3" id="KW-1003">Cell membrane</keyword>
<evidence type="ECO:0000256" key="5">
    <source>
        <dbReference type="ARBA" id="ARBA00022692"/>
    </source>
</evidence>
<evidence type="ECO:0000256" key="7">
    <source>
        <dbReference type="ARBA" id="ARBA00023136"/>
    </source>
</evidence>
<evidence type="ECO:0000256" key="9">
    <source>
        <dbReference type="RuleBase" id="RU369079"/>
    </source>
</evidence>
<evidence type="ECO:0000259" key="10">
    <source>
        <dbReference type="Pfam" id="PF04290"/>
    </source>
</evidence>
<name>A0ABX2EF02_9BURK</name>
<dbReference type="RefSeq" id="WP_173122348.1">
    <property type="nucleotide sequence ID" value="NZ_JABRWJ010000003.1"/>
</dbReference>
<dbReference type="Proteomes" id="UP000737171">
    <property type="component" value="Unassembled WGS sequence"/>
</dbReference>
<keyword evidence="7 9" id="KW-0472">Membrane</keyword>
<dbReference type="EMBL" id="JABRWJ010000003">
    <property type="protein sequence ID" value="NRF67217.1"/>
    <property type="molecule type" value="Genomic_DNA"/>
</dbReference>